<accession>A0A0B7AYJ1</accession>
<protein>
    <submittedName>
        <fullName evidence="1">Uncharacterized protein</fullName>
    </submittedName>
</protein>
<dbReference type="EMBL" id="HACG01039269">
    <property type="protein sequence ID" value="CEK86134.1"/>
    <property type="molecule type" value="Transcribed_RNA"/>
</dbReference>
<sequence length="53" mass="6178">PVSLMTQWPCIEMTQIQLPWRLKTSSTKQSNITTRDFHNSTTLQSIIPTLYQI</sequence>
<feature type="non-terminal residue" evidence="1">
    <location>
        <position position="1"/>
    </location>
</feature>
<evidence type="ECO:0000313" key="1">
    <source>
        <dbReference type="EMBL" id="CEK86134.1"/>
    </source>
</evidence>
<name>A0A0B7AYJ1_9EUPU</name>
<proteinExistence type="predicted"/>
<organism evidence="1">
    <name type="scientific">Arion vulgaris</name>
    <dbReference type="NCBI Taxonomy" id="1028688"/>
    <lineage>
        <taxon>Eukaryota</taxon>
        <taxon>Metazoa</taxon>
        <taxon>Spiralia</taxon>
        <taxon>Lophotrochozoa</taxon>
        <taxon>Mollusca</taxon>
        <taxon>Gastropoda</taxon>
        <taxon>Heterobranchia</taxon>
        <taxon>Euthyneura</taxon>
        <taxon>Panpulmonata</taxon>
        <taxon>Eupulmonata</taxon>
        <taxon>Stylommatophora</taxon>
        <taxon>Helicina</taxon>
        <taxon>Arionoidea</taxon>
        <taxon>Arionidae</taxon>
        <taxon>Arion</taxon>
    </lineage>
</organism>
<dbReference type="AlphaFoldDB" id="A0A0B7AYJ1"/>
<reference evidence="1" key="1">
    <citation type="submission" date="2014-12" db="EMBL/GenBank/DDBJ databases">
        <title>Insight into the proteome of Arion vulgaris.</title>
        <authorList>
            <person name="Aradska J."/>
            <person name="Bulat T."/>
            <person name="Smidak R."/>
            <person name="Sarate P."/>
            <person name="Gangsoo J."/>
            <person name="Sialana F."/>
            <person name="Bilban M."/>
            <person name="Lubec G."/>
        </authorList>
    </citation>
    <scope>NUCLEOTIDE SEQUENCE</scope>
    <source>
        <tissue evidence="1">Skin</tissue>
    </source>
</reference>
<gene>
    <name evidence="1" type="primary">ORF152079</name>
</gene>